<evidence type="ECO:0000313" key="2">
    <source>
        <dbReference type="EMBL" id="GAA3060084.1"/>
    </source>
</evidence>
<comment type="caution">
    <text evidence="2">The sequence shown here is derived from an EMBL/GenBank/DDBJ whole genome shotgun (WGS) entry which is preliminary data.</text>
</comment>
<organism evidence="2 3">
    <name type="scientific">Streptomyces glomeratus</name>
    <dbReference type="NCBI Taxonomy" id="284452"/>
    <lineage>
        <taxon>Bacteria</taxon>
        <taxon>Bacillati</taxon>
        <taxon>Actinomycetota</taxon>
        <taxon>Actinomycetes</taxon>
        <taxon>Kitasatosporales</taxon>
        <taxon>Streptomycetaceae</taxon>
        <taxon>Streptomyces</taxon>
    </lineage>
</organism>
<name>A0ABP6LTD5_9ACTN</name>
<keyword evidence="1" id="KW-1133">Transmembrane helix</keyword>
<keyword evidence="1" id="KW-0812">Transmembrane</keyword>
<reference evidence="3" key="1">
    <citation type="journal article" date="2019" name="Int. J. Syst. Evol. Microbiol.">
        <title>The Global Catalogue of Microorganisms (GCM) 10K type strain sequencing project: providing services to taxonomists for standard genome sequencing and annotation.</title>
        <authorList>
            <consortium name="The Broad Institute Genomics Platform"/>
            <consortium name="The Broad Institute Genome Sequencing Center for Infectious Disease"/>
            <person name="Wu L."/>
            <person name="Ma J."/>
        </authorList>
    </citation>
    <scope>NUCLEOTIDE SEQUENCE [LARGE SCALE GENOMIC DNA]</scope>
    <source>
        <strain evidence="3">JCM 9091</strain>
    </source>
</reference>
<gene>
    <name evidence="2" type="ORF">GCM10010448_49280</name>
</gene>
<feature type="transmembrane region" description="Helical" evidence="1">
    <location>
        <begin position="20"/>
        <end position="41"/>
    </location>
</feature>
<evidence type="ECO:0000313" key="3">
    <source>
        <dbReference type="Proteomes" id="UP001501532"/>
    </source>
</evidence>
<feature type="transmembrane region" description="Helical" evidence="1">
    <location>
        <begin position="65"/>
        <end position="90"/>
    </location>
</feature>
<keyword evidence="1" id="KW-0472">Membrane</keyword>
<dbReference type="Proteomes" id="UP001501532">
    <property type="component" value="Unassembled WGS sequence"/>
</dbReference>
<sequence>MALVTGPLPYRADGAAWKFAAILGTIAALSVFPAMCAVRVLRMRVRARPSWGTTRQRTLLEGAPVAAYAVAGLVFLAWGGSAGPIALGVLGGGSLWWRESRKKALLSESAAALQALGRTE</sequence>
<evidence type="ECO:0000256" key="1">
    <source>
        <dbReference type="SAM" id="Phobius"/>
    </source>
</evidence>
<accession>A0ABP6LTD5</accession>
<dbReference type="EMBL" id="BAAAUF010000048">
    <property type="protein sequence ID" value="GAA3060084.1"/>
    <property type="molecule type" value="Genomic_DNA"/>
</dbReference>
<proteinExistence type="predicted"/>
<keyword evidence="3" id="KW-1185">Reference proteome</keyword>
<protein>
    <submittedName>
        <fullName evidence="2">Uncharacterized protein</fullName>
    </submittedName>
</protein>